<accession>A0ABT7A7M0</accession>
<dbReference type="Gene3D" id="3.40.50.720">
    <property type="entry name" value="NAD(P)-binding Rossmann-like Domain"/>
    <property type="match status" value="2"/>
</dbReference>
<evidence type="ECO:0000313" key="2">
    <source>
        <dbReference type="Proteomes" id="UP001214441"/>
    </source>
</evidence>
<sequence>MPTALITGGTTGIGRATAELLRARGYQVAVTGQNPDSLARARSELPQEVAEAVAFLASDAAGYITGQDITGAGGYGLGA</sequence>
<dbReference type="Proteomes" id="UP001214441">
    <property type="component" value="Unassembled WGS sequence"/>
</dbReference>
<comment type="caution">
    <text evidence="1">The sequence shown here is derived from an EMBL/GenBank/DDBJ whole genome shotgun (WGS) entry which is preliminary data.</text>
</comment>
<gene>
    <name evidence="1" type="ORF">NMN56_033810</name>
</gene>
<dbReference type="SUPFAM" id="SSF51735">
    <property type="entry name" value="NAD(P)-binding Rossmann-fold domains"/>
    <property type="match status" value="1"/>
</dbReference>
<dbReference type="EMBL" id="JANCPR020000046">
    <property type="protein sequence ID" value="MDJ1136841.1"/>
    <property type="molecule type" value="Genomic_DNA"/>
</dbReference>
<dbReference type="InterPro" id="IPR002347">
    <property type="entry name" value="SDR_fam"/>
</dbReference>
<evidence type="ECO:0000313" key="1">
    <source>
        <dbReference type="EMBL" id="MDJ1136841.1"/>
    </source>
</evidence>
<dbReference type="PANTHER" id="PTHR43975">
    <property type="entry name" value="ZGC:101858"/>
    <property type="match status" value="1"/>
</dbReference>
<reference evidence="1 2" key="1">
    <citation type="submission" date="2023-05" db="EMBL/GenBank/DDBJ databases">
        <title>Streptantibioticus silvisoli sp. nov., acidotolerant actinomycetes 1 from pine litter.</title>
        <authorList>
            <person name="Swiecimska M."/>
            <person name="Golinska P."/>
            <person name="Sangal V."/>
            <person name="Wachnowicz B."/>
            <person name="Goodfellow M."/>
        </authorList>
    </citation>
    <scope>NUCLEOTIDE SEQUENCE [LARGE SCALE GENOMIC DNA]</scope>
    <source>
        <strain evidence="1 2">DSM 42109</strain>
    </source>
</reference>
<dbReference type="Pfam" id="PF00106">
    <property type="entry name" value="adh_short"/>
    <property type="match status" value="1"/>
</dbReference>
<name>A0ABT7A7M0_9ACTN</name>
<proteinExistence type="predicted"/>
<dbReference type="RefSeq" id="WP_274043434.1">
    <property type="nucleotide sequence ID" value="NZ_JANCPR020000046.1"/>
</dbReference>
<keyword evidence="2" id="KW-1185">Reference proteome</keyword>
<organism evidence="1 2">
    <name type="scientific">Streptomyces iconiensis</name>
    <dbReference type="NCBI Taxonomy" id="1384038"/>
    <lineage>
        <taxon>Bacteria</taxon>
        <taxon>Bacillati</taxon>
        <taxon>Actinomycetota</taxon>
        <taxon>Actinomycetes</taxon>
        <taxon>Kitasatosporales</taxon>
        <taxon>Streptomycetaceae</taxon>
        <taxon>Streptomyces</taxon>
    </lineage>
</organism>
<dbReference type="InterPro" id="IPR036291">
    <property type="entry name" value="NAD(P)-bd_dom_sf"/>
</dbReference>
<protein>
    <submittedName>
        <fullName evidence="1">SDR family oxidoreductase</fullName>
    </submittedName>
</protein>
<dbReference type="PANTHER" id="PTHR43975:SF2">
    <property type="entry name" value="EG:BACR7A4.14 PROTEIN-RELATED"/>
    <property type="match status" value="1"/>
</dbReference>